<protein>
    <submittedName>
        <fullName evidence="1">Uncharacterized protein</fullName>
    </submittedName>
</protein>
<accession>A0A1A9WUE2</accession>
<dbReference type="SUPFAM" id="SSF52047">
    <property type="entry name" value="RNI-like"/>
    <property type="match status" value="1"/>
</dbReference>
<reference evidence="1" key="2">
    <citation type="submission" date="2020-05" db="UniProtKB">
        <authorList>
            <consortium name="EnsemblMetazoa"/>
        </authorList>
    </citation>
    <scope>IDENTIFICATION</scope>
    <source>
        <strain evidence="1">IAEA</strain>
    </source>
</reference>
<keyword evidence="2" id="KW-1185">Reference proteome</keyword>
<dbReference type="AlphaFoldDB" id="A0A1A9WUE2"/>
<evidence type="ECO:0000313" key="2">
    <source>
        <dbReference type="Proteomes" id="UP000091820"/>
    </source>
</evidence>
<dbReference type="VEuPathDB" id="VectorBase:GBRI032450"/>
<sequence>MTEIFKGKSRRAHNHKIYPIFSKIGRLIYVGLQAIRILNEPIKIAEYFANLYQLAERATVGQLKANKVKLNASSNEYIGAWRFLSLEFFDIYMKNEHLADSSVKSAGYLYEFTAFTTLNLSHTLSWNCQTIAEICRQMSTLVNLNLTCNRFVTPTNLRIVELSPAFNNPQLINLRN</sequence>
<name>A0A1A9WUE2_9MUSC</name>
<dbReference type="Proteomes" id="UP000091820">
    <property type="component" value="Unassembled WGS sequence"/>
</dbReference>
<evidence type="ECO:0000313" key="1">
    <source>
        <dbReference type="EnsemblMetazoa" id="GBRI032450-PA"/>
    </source>
</evidence>
<organism evidence="1 2">
    <name type="scientific">Glossina brevipalpis</name>
    <dbReference type="NCBI Taxonomy" id="37001"/>
    <lineage>
        <taxon>Eukaryota</taxon>
        <taxon>Metazoa</taxon>
        <taxon>Ecdysozoa</taxon>
        <taxon>Arthropoda</taxon>
        <taxon>Hexapoda</taxon>
        <taxon>Insecta</taxon>
        <taxon>Pterygota</taxon>
        <taxon>Neoptera</taxon>
        <taxon>Endopterygota</taxon>
        <taxon>Diptera</taxon>
        <taxon>Brachycera</taxon>
        <taxon>Muscomorpha</taxon>
        <taxon>Hippoboscoidea</taxon>
        <taxon>Glossinidae</taxon>
        <taxon>Glossina</taxon>
    </lineage>
</organism>
<dbReference type="EnsemblMetazoa" id="GBRI032450-RA">
    <property type="protein sequence ID" value="GBRI032450-PA"/>
    <property type="gene ID" value="GBRI032450"/>
</dbReference>
<reference evidence="2" key="1">
    <citation type="submission" date="2014-03" db="EMBL/GenBank/DDBJ databases">
        <authorList>
            <person name="Aksoy S."/>
            <person name="Warren W."/>
            <person name="Wilson R.K."/>
        </authorList>
    </citation>
    <scope>NUCLEOTIDE SEQUENCE [LARGE SCALE GENOMIC DNA]</scope>
    <source>
        <strain evidence="2">IAEA</strain>
    </source>
</reference>
<proteinExistence type="predicted"/>